<dbReference type="SUPFAM" id="SSF47769">
    <property type="entry name" value="SAM/Pointed domain"/>
    <property type="match status" value="1"/>
</dbReference>
<feature type="region of interest" description="Disordered" evidence="1">
    <location>
        <begin position="263"/>
        <end position="341"/>
    </location>
</feature>
<gene>
    <name evidence="4" type="ORF">MPDQ_000502</name>
</gene>
<dbReference type="InterPro" id="IPR001660">
    <property type="entry name" value="SAM"/>
</dbReference>
<name>A0A507R130_MONPU</name>
<dbReference type="Proteomes" id="UP000319663">
    <property type="component" value="Unassembled WGS sequence"/>
</dbReference>
<feature type="region of interest" description="Disordered" evidence="1">
    <location>
        <begin position="783"/>
        <end position="805"/>
    </location>
</feature>
<evidence type="ECO:0000313" key="5">
    <source>
        <dbReference type="Proteomes" id="UP000319663"/>
    </source>
</evidence>
<evidence type="ECO:0008006" key="6">
    <source>
        <dbReference type="Google" id="ProtNLM"/>
    </source>
</evidence>
<dbReference type="SMART" id="SM00454">
    <property type="entry name" value="SAM"/>
    <property type="match status" value="1"/>
</dbReference>
<accession>A0A507R130</accession>
<feature type="domain" description="SAM" evidence="3">
    <location>
        <begin position="407"/>
        <end position="471"/>
    </location>
</feature>
<dbReference type="AlphaFoldDB" id="A0A507R130"/>
<dbReference type="PROSITE" id="PS50105">
    <property type="entry name" value="SAM_DOMAIN"/>
    <property type="match status" value="1"/>
</dbReference>
<dbReference type="InterPro" id="IPR001849">
    <property type="entry name" value="PH_domain"/>
</dbReference>
<keyword evidence="5" id="KW-1185">Reference proteome</keyword>
<feature type="compositionally biased region" description="Polar residues" evidence="1">
    <location>
        <begin position="786"/>
        <end position="798"/>
    </location>
</feature>
<organism evidence="4 5">
    <name type="scientific">Monascus purpureus</name>
    <name type="common">Red mold</name>
    <name type="synonym">Monascus anka</name>
    <dbReference type="NCBI Taxonomy" id="5098"/>
    <lineage>
        <taxon>Eukaryota</taxon>
        <taxon>Fungi</taxon>
        <taxon>Dikarya</taxon>
        <taxon>Ascomycota</taxon>
        <taxon>Pezizomycotina</taxon>
        <taxon>Eurotiomycetes</taxon>
        <taxon>Eurotiomycetidae</taxon>
        <taxon>Eurotiales</taxon>
        <taxon>Aspergillaceae</taxon>
        <taxon>Monascus</taxon>
    </lineage>
</organism>
<feature type="compositionally biased region" description="Polar residues" evidence="1">
    <location>
        <begin position="647"/>
        <end position="660"/>
    </location>
</feature>
<reference evidence="4 5" key="1">
    <citation type="submission" date="2019-06" db="EMBL/GenBank/DDBJ databases">
        <title>Wine fermentation using esterase from Monascus purpureus.</title>
        <authorList>
            <person name="Geng C."/>
            <person name="Zhang Y."/>
        </authorList>
    </citation>
    <scope>NUCLEOTIDE SEQUENCE [LARGE SCALE GENOMIC DNA]</scope>
    <source>
        <strain evidence="4">HQ1</strain>
    </source>
</reference>
<dbReference type="Gene3D" id="1.10.150.50">
    <property type="entry name" value="Transcription Factor, Ets-1"/>
    <property type="match status" value="1"/>
</dbReference>
<feature type="compositionally biased region" description="Polar residues" evidence="1">
    <location>
        <begin position="264"/>
        <end position="279"/>
    </location>
</feature>
<feature type="domain" description="PH" evidence="2">
    <location>
        <begin position="799"/>
        <end position="939"/>
    </location>
</feature>
<dbReference type="EMBL" id="VIFY01000011">
    <property type="protein sequence ID" value="TQB76196.1"/>
    <property type="molecule type" value="Genomic_DNA"/>
</dbReference>
<dbReference type="Gene3D" id="2.30.29.30">
    <property type="entry name" value="Pleckstrin-homology domain (PH domain)/Phosphotyrosine-binding domain (PTB)"/>
    <property type="match status" value="1"/>
</dbReference>
<dbReference type="CDD" id="cd09535">
    <property type="entry name" value="SAM_BOI-like_fungal"/>
    <property type="match status" value="1"/>
</dbReference>
<dbReference type="PROSITE" id="PS50003">
    <property type="entry name" value="PH_DOMAIN"/>
    <property type="match status" value="1"/>
</dbReference>
<dbReference type="Pfam" id="PF07647">
    <property type="entry name" value="SAM_2"/>
    <property type="match status" value="1"/>
</dbReference>
<dbReference type="InterPro" id="IPR011993">
    <property type="entry name" value="PH-like_dom_sf"/>
</dbReference>
<protein>
    <recommendedName>
        <fullName evidence="6">SAM and PH domain-containing protein</fullName>
    </recommendedName>
</protein>
<feature type="compositionally biased region" description="Basic and acidic residues" evidence="1">
    <location>
        <begin position="321"/>
        <end position="334"/>
    </location>
</feature>
<sequence>MNTKDNATPGELYITGNAKGILEDEGKGSQKLRPDRIHATSAITSTSAPAQTPFYRADITSRRRQNDRKGRANRLRASRILFEAIALEHVLNMSWTSVHPVFATSHGIVLQGPSERVSFHADFCSEARAVPAGEGRVPVQLPATIGLRGNTPALGLCLCVSGQPAKLCVEHRQWLSGTICTALVTADASHYRVQSALMQPASPITTQRRAPSALNATATMAFEIPAMDLEFEDMPIGVVQPLRCQRKLVPPALVMKDTKRFYPRNTTAGRPDLTNSTDFYDTEFEMDDPETQSPPRGSFESFGRDSDSTLSTTELPTPESHGNDSFDFQPRKETIQGPKGPHLFRDSISSSIYALSSAEIDLYYLKSPAFLPKMGGTAGYSTPNTPDSARFMQQDVLSKTAGDIQYWGPSQIAHWLFVSGFDESVIETFIANDITGSVLLSLQGEDLKEIGITSFGKRHELLNRIQNLRRATQSEKSSPRKYDGCSASPKPPRSPKRRPYRYNVSAGQATNQEPVSIVGIEEVVPKPHYCPKGADCPKYQSVKRQMELLAAEHPGVILKPGTSIIVSNQGYPDIPGTSLQPDRLSSNARPSVVASSDVLGPYTAPETLSEETLNKVEHVDPQESVRQFLNYQHVELRPTIPPEEPPSSHQPTSDMDSNLRSLRAGEGESSAAQRTITLTAVQEHGPFSNAKTPTGCYRLGTPFSDFDVPITNIPAGPVPRETSQSVPPSMQYGNIYRSYQSPTMRSMSTGSEPLVPLRPLHSAGFPAGQRLRPVEAPENLHRGYRAQQQRSNSSTSDPEITKSGWMKKRKNAGFLRHEWYDAHFTLKGTNLAMHKDEIDALVSSRALENIDIDDYAVACSSLASSSKLTAALKRAVLRSGNNLGHGSDGTAFAFSLVPSGKENERKALFGKDNMKSHHFAVKSRDERIDWMRELMLAKALKKGKDNGDKMFVNGNAI</sequence>
<evidence type="ECO:0000256" key="1">
    <source>
        <dbReference type="SAM" id="MobiDB-lite"/>
    </source>
</evidence>
<feature type="region of interest" description="Disordered" evidence="1">
    <location>
        <begin position="638"/>
        <end position="672"/>
    </location>
</feature>
<evidence type="ECO:0000259" key="2">
    <source>
        <dbReference type="PROSITE" id="PS50003"/>
    </source>
</evidence>
<evidence type="ECO:0000259" key="3">
    <source>
        <dbReference type="PROSITE" id="PS50105"/>
    </source>
</evidence>
<feature type="compositionally biased region" description="Acidic residues" evidence="1">
    <location>
        <begin position="280"/>
        <end position="290"/>
    </location>
</feature>
<feature type="region of interest" description="Disordered" evidence="1">
    <location>
        <begin position="470"/>
        <end position="500"/>
    </location>
</feature>
<comment type="caution">
    <text evidence="4">The sequence shown here is derived from an EMBL/GenBank/DDBJ whole genome shotgun (WGS) entry which is preliminary data.</text>
</comment>
<evidence type="ECO:0000313" key="4">
    <source>
        <dbReference type="EMBL" id="TQB76196.1"/>
    </source>
</evidence>
<proteinExistence type="predicted"/>
<dbReference type="SMART" id="SM00233">
    <property type="entry name" value="PH"/>
    <property type="match status" value="1"/>
</dbReference>
<feature type="region of interest" description="Disordered" evidence="1">
    <location>
        <begin position="50"/>
        <end position="72"/>
    </location>
</feature>
<dbReference type="Pfam" id="PF00169">
    <property type="entry name" value="PH"/>
    <property type="match status" value="1"/>
</dbReference>
<dbReference type="SUPFAM" id="SSF50729">
    <property type="entry name" value="PH domain-like"/>
    <property type="match status" value="1"/>
</dbReference>
<feature type="compositionally biased region" description="Basic residues" evidence="1">
    <location>
        <begin position="62"/>
        <end position="72"/>
    </location>
</feature>
<dbReference type="InterPro" id="IPR013761">
    <property type="entry name" value="SAM/pointed_sf"/>
</dbReference>